<keyword evidence="6" id="KW-0732">Signal</keyword>
<dbReference type="PANTHER" id="PTHR31042">
    <property type="entry name" value="CORE-2/I-BRANCHING BETA-1,6-N-ACETYLGLUCOSAMINYLTRANSFERASE FAMILY PROTEIN-RELATED"/>
    <property type="match status" value="1"/>
</dbReference>
<evidence type="ECO:0000313" key="7">
    <source>
        <dbReference type="EMBL" id="CAI3993732.1"/>
    </source>
</evidence>
<evidence type="ECO:0000256" key="4">
    <source>
        <dbReference type="ARBA" id="ARBA00023136"/>
    </source>
</evidence>
<name>A0A9P1CMF5_9DINO</name>
<dbReference type="GO" id="GO:0016020">
    <property type="term" value="C:membrane"/>
    <property type="evidence" value="ECO:0007669"/>
    <property type="project" value="UniProtKB-SubCell"/>
</dbReference>
<gene>
    <name evidence="7" type="ORF">C1SCF055_LOCUS20451</name>
</gene>
<comment type="caution">
    <text evidence="7">The sequence shown here is derived from an EMBL/GenBank/DDBJ whole genome shotgun (WGS) entry which is preliminary data.</text>
</comment>
<keyword evidence="3" id="KW-0808">Transferase</keyword>
<evidence type="ECO:0000256" key="6">
    <source>
        <dbReference type="SAM" id="SignalP"/>
    </source>
</evidence>
<keyword evidence="4" id="KW-0472">Membrane</keyword>
<accession>A0A9P1CMF5</accession>
<keyword evidence="9" id="KW-1185">Reference proteome</keyword>
<dbReference type="AlphaFoldDB" id="A0A9P1CMF5"/>
<evidence type="ECO:0000313" key="8">
    <source>
        <dbReference type="EMBL" id="CAL1147107.1"/>
    </source>
</evidence>
<dbReference type="Pfam" id="PF02485">
    <property type="entry name" value="Branch"/>
    <property type="match status" value="1"/>
</dbReference>
<sequence length="639" mass="71810">MKSLWYLSFLLGSATAARLGKHEEEEASFADQLEVVEEGELSDDEWAGPTEQRRKYVKSKMDIEHRVVDQFIHKAADLQEVGLGNPKVAFLFLTMSDFPWLKAWEAFFQDAWKKDYSIYVHRAALKDAAQRQAQPLPLAKYGAIEVPWVQTGWCALFGVEVASLFHAMQDPANLQFVFVSDSSVPLKPFAYVHKELALNSPETSKICLASGAYFNKAKTEFAKQEASQACVFRDFLRGINPRAMKHHQWAVFSRAHAKMIIQYAKEALKIYEDVWLQAAPDIKNAAEGCSDEAVPLIALLHALDAKGESTGMGPGNTWLDLTRLGVEQNCLTFVRWRNCFVGTQLDLSTPFAALKTVWNNLNEVLNLDNIDLQKSALKRELNGFPHAFDNITGSYLETLMDQNFMFARKFHTGAQVLETDPDYGTLFGVFTPFDKAPVEAQPLAEVLPRLWSRLDLEKAQKSPWSRLEKSGKPGPLKQPLLSGFREAFLSEMLLLPVSAEDAGVFALHRLAACREGSSSRAVPSRRLGLFSSALSRLGLILDMGYHVLSALAMYLGLLARPLHCAFGYHYQEMMHKGLEDRAEIHLEYKTEEGVVSGLLSRDRHTCGWVGEEFLLQLKGSESEFVFLTVTGYHLINLMF</sequence>
<reference evidence="8" key="2">
    <citation type="submission" date="2024-04" db="EMBL/GenBank/DDBJ databases">
        <authorList>
            <person name="Chen Y."/>
            <person name="Shah S."/>
            <person name="Dougan E. K."/>
            <person name="Thang M."/>
            <person name="Chan C."/>
        </authorList>
    </citation>
    <scope>NUCLEOTIDE SEQUENCE [LARGE SCALE GENOMIC DNA]</scope>
</reference>
<keyword evidence="2" id="KW-0328">Glycosyltransferase</keyword>
<evidence type="ECO:0000313" key="9">
    <source>
        <dbReference type="Proteomes" id="UP001152797"/>
    </source>
</evidence>
<dbReference type="GO" id="GO:0016757">
    <property type="term" value="F:glycosyltransferase activity"/>
    <property type="evidence" value="ECO:0007669"/>
    <property type="project" value="UniProtKB-KW"/>
</dbReference>
<dbReference type="EMBL" id="CAMXCT020001868">
    <property type="protein sequence ID" value="CAL1147107.1"/>
    <property type="molecule type" value="Genomic_DNA"/>
</dbReference>
<evidence type="ECO:0000256" key="1">
    <source>
        <dbReference type="ARBA" id="ARBA00004606"/>
    </source>
</evidence>
<evidence type="ECO:0000256" key="3">
    <source>
        <dbReference type="ARBA" id="ARBA00022679"/>
    </source>
</evidence>
<dbReference type="EMBL" id="CAMXCT030001868">
    <property type="protein sequence ID" value="CAL4781044.1"/>
    <property type="molecule type" value="Genomic_DNA"/>
</dbReference>
<evidence type="ECO:0000256" key="5">
    <source>
        <dbReference type="ARBA" id="ARBA00023180"/>
    </source>
</evidence>
<keyword evidence="5" id="KW-0325">Glycoprotein</keyword>
<feature type="chain" id="PRO_5043270575" evidence="6">
    <location>
        <begin position="17"/>
        <end position="639"/>
    </location>
</feature>
<dbReference type="Proteomes" id="UP001152797">
    <property type="component" value="Unassembled WGS sequence"/>
</dbReference>
<comment type="subcellular location">
    <subcellularLocation>
        <location evidence="1">Membrane</location>
        <topology evidence="1">Single-pass type II membrane protein</topology>
    </subcellularLocation>
</comment>
<dbReference type="EMBL" id="CAMXCT010001868">
    <property type="protein sequence ID" value="CAI3993732.1"/>
    <property type="molecule type" value="Genomic_DNA"/>
</dbReference>
<protein>
    <submittedName>
        <fullName evidence="7">Uncharacterized protein</fullName>
    </submittedName>
</protein>
<dbReference type="PANTHER" id="PTHR31042:SF150">
    <property type="entry name" value="OS06G0661900 PROTEIN"/>
    <property type="match status" value="1"/>
</dbReference>
<dbReference type="OrthoDB" id="191334at2759"/>
<reference evidence="7" key="1">
    <citation type="submission" date="2022-10" db="EMBL/GenBank/DDBJ databases">
        <authorList>
            <person name="Chen Y."/>
            <person name="Dougan E. K."/>
            <person name="Chan C."/>
            <person name="Rhodes N."/>
            <person name="Thang M."/>
        </authorList>
    </citation>
    <scope>NUCLEOTIDE SEQUENCE</scope>
</reference>
<dbReference type="InterPro" id="IPR044174">
    <property type="entry name" value="BC10-like"/>
</dbReference>
<proteinExistence type="predicted"/>
<feature type="signal peptide" evidence="6">
    <location>
        <begin position="1"/>
        <end position="16"/>
    </location>
</feature>
<organism evidence="7">
    <name type="scientific">Cladocopium goreaui</name>
    <dbReference type="NCBI Taxonomy" id="2562237"/>
    <lineage>
        <taxon>Eukaryota</taxon>
        <taxon>Sar</taxon>
        <taxon>Alveolata</taxon>
        <taxon>Dinophyceae</taxon>
        <taxon>Suessiales</taxon>
        <taxon>Symbiodiniaceae</taxon>
        <taxon>Cladocopium</taxon>
    </lineage>
</organism>
<evidence type="ECO:0000256" key="2">
    <source>
        <dbReference type="ARBA" id="ARBA00022676"/>
    </source>
</evidence>
<dbReference type="InterPro" id="IPR003406">
    <property type="entry name" value="Glyco_trans_14"/>
</dbReference>